<accession>A0A363NLY4</accession>
<name>A0A363NLY4_9SPHI</name>
<protein>
    <submittedName>
        <fullName evidence="1">Uncharacterized protein</fullName>
    </submittedName>
</protein>
<gene>
    <name evidence="1" type="ORF">DCO56_26060</name>
</gene>
<organism evidence="1 2">
    <name type="scientific">Sphingobacterium athyrii</name>
    <dbReference type="NCBI Taxonomy" id="2152717"/>
    <lineage>
        <taxon>Bacteria</taxon>
        <taxon>Pseudomonadati</taxon>
        <taxon>Bacteroidota</taxon>
        <taxon>Sphingobacteriia</taxon>
        <taxon>Sphingobacteriales</taxon>
        <taxon>Sphingobacteriaceae</taxon>
        <taxon>Sphingobacterium</taxon>
    </lineage>
</organism>
<reference evidence="1 2" key="1">
    <citation type="submission" date="2018-04" db="EMBL/GenBank/DDBJ databases">
        <title>Sphingobacterium sp. M46 Genome.</title>
        <authorList>
            <person name="Cheng J."/>
            <person name="Li Y."/>
        </authorList>
    </citation>
    <scope>NUCLEOTIDE SEQUENCE [LARGE SCALE GENOMIC DNA]</scope>
    <source>
        <strain evidence="1 2">M46</strain>
    </source>
</reference>
<proteinExistence type="predicted"/>
<keyword evidence="2" id="KW-1185">Reference proteome</keyword>
<evidence type="ECO:0000313" key="2">
    <source>
        <dbReference type="Proteomes" id="UP000250831"/>
    </source>
</evidence>
<sequence>MLICLYDSPLLHVDIKFITLEEFCVRIEDPIILLDIDNILQKVRDTTKAQFPVPDFQWIEDRFWTWMHYGLTKIGRGEYVEALDFMAYLRMAVFGPLLHIKNNNLPRGVRKVETTLRQGE</sequence>
<comment type="caution">
    <text evidence="1">The sequence shown here is derived from an EMBL/GenBank/DDBJ whole genome shotgun (WGS) entry which is preliminary data.</text>
</comment>
<dbReference type="Proteomes" id="UP000250831">
    <property type="component" value="Unassembled WGS sequence"/>
</dbReference>
<evidence type="ECO:0000313" key="1">
    <source>
        <dbReference type="EMBL" id="PUV21792.1"/>
    </source>
</evidence>
<dbReference type="EMBL" id="QCXX01000009">
    <property type="protein sequence ID" value="PUV21792.1"/>
    <property type="molecule type" value="Genomic_DNA"/>
</dbReference>
<dbReference type="AlphaFoldDB" id="A0A363NLY4"/>